<comment type="subcellular location">
    <subcellularLocation>
        <location evidence="1">Cell surface</location>
    </subcellularLocation>
</comment>
<accession>M7P8S2</accession>
<keyword evidence="5" id="KW-1185">Reference proteome</keyword>
<protein>
    <submittedName>
        <fullName evidence="4">Type II secretory pathway, component PulJ</fullName>
    </submittedName>
</protein>
<keyword evidence="2" id="KW-0178">Competence</keyword>
<dbReference type="InterPro" id="IPR012902">
    <property type="entry name" value="N_methyl_site"/>
</dbReference>
<evidence type="ECO:0000313" key="5">
    <source>
        <dbReference type="Proteomes" id="UP000011919"/>
    </source>
</evidence>
<dbReference type="RefSeq" id="WP_008297970.1">
    <property type="nucleotide sequence ID" value="NZ_AOFT01000004.1"/>
</dbReference>
<name>M7P8S2_9BACL</name>
<sequence>MKLMDNLRGLTLVEVLAAIVLLGIIFIIAASAFPQMTKMNAATETKQDTMADARMELTTLLGRSTDFSVNPFNPIQLGDQPDSKYDLVPPDAGCDDCTAWERTEPATEKSPARKYRLQIWNEPDYPGNYDSPSLYRIKVTATDLNNKSASSAYGYLEVPADAATKE</sequence>
<dbReference type="GO" id="GO:0030420">
    <property type="term" value="P:establishment of competence for transformation"/>
    <property type="evidence" value="ECO:0007669"/>
    <property type="project" value="UniProtKB-KW"/>
</dbReference>
<comment type="caution">
    <text evidence="4">The sequence shown here is derived from an EMBL/GenBank/DDBJ whole genome shotgun (WGS) entry which is preliminary data.</text>
</comment>
<proteinExistence type="predicted"/>
<dbReference type="NCBIfam" id="TIGR02532">
    <property type="entry name" value="IV_pilin_GFxxxE"/>
    <property type="match status" value="1"/>
</dbReference>
<dbReference type="EMBL" id="AOFT01000004">
    <property type="protein sequence ID" value="EMR06904.1"/>
    <property type="molecule type" value="Genomic_DNA"/>
</dbReference>
<dbReference type="AlphaFoldDB" id="M7P8S2"/>
<dbReference type="SUPFAM" id="SSF54523">
    <property type="entry name" value="Pili subunits"/>
    <property type="match status" value="1"/>
</dbReference>
<dbReference type="PROSITE" id="PS00409">
    <property type="entry name" value="PROKAR_NTER_METHYL"/>
    <property type="match status" value="1"/>
</dbReference>
<organism evidence="4 5">
    <name type="scientific">Bhargavaea cecembensis DSE10</name>
    <dbReference type="NCBI Taxonomy" id="1235279"/>
    <lineage>
        <taxon>Bacteria</taxon>
        <taxon>Bacillati</taxon>
        <taxon>Bacillota</taxon>
        <taxon>Bacilli</taxon>
        <taxon>Bacillales</taxon>
        <taxon>Caryophanaceae</taxon>
        <taxon>Bhargavaea</taxon>
    </lineage>
</organism>
<gene>
    <name evidence="4" type="ORF">C772_01040</name>
</gene>
<dbReference type="STRING" id="1235279.C772_01040"/>
<reference evidence="4 5" key="1">
    <citation type="journal article" date="2013" name="Genome Announc.">
        <title>Draft Genome Sequence of Bhargavaea cecembensis Strain DSE10T, Isolated from a Deep-Sea Sediment Sample Collected at a Depth of 5,904 m from the Chagos-Laccadive Ridge System in the Indian Ocean.</title>
        <authorList>
            <person name="Shivaji S."/>
            <person name="Ara S."/>
            <person name="Begum Z."/>
            <person name="Ruth M."/>
            <person name="Singh A."/>
            <person name="Kumar Pinnaka A."/>
        </authorList>
    </citation>
    <scope>NUCLEOTIDE SEQUENCE [LARGE SCALE GENOMIC DNA]</scope>
    <source>
        <strain evidence="4 5">DSE10</strain>
    </source>
</reference>
<keyword evidence="3" id="KW-1133">Transmembrane helix</keyword>
<evidence type="ECO:0000256" key="3">
    <source>
        <dbReference type="SAM" id="Phobius"/>
    </source>
</evidence>
<keyword evidence="3" id="KW-0472">Membrane</keyword>
<evidence type="ECO:0000256" key="2">
    <source>
        <dbReference type="ARBA" id="ARBA00023287"/>
    </source>
</evidence>
<evidence type="ECO:0000313" key="4">
    <source>
        <dbReference type="EMBL" id="EMR06904.1"/>
    </source>
</evidence>
<dbReference type="Proteomes" id="UP000011919">
    <property type="component" value="Unassembled WGS sequence"/>
</dbReference>
<feature type="transmembrane region" description="Helical" evidence="3">
    <location>
        <begin position="12"/>
        <end position="33"/>
    </location>
</feature>
<dbReference type="Pfam" id="PF07963">
    <property type="entry name" value="N_methyl"/>
    <property type="match status" value="1"/>
</dbReference>
<dbReference type="GO" id="GO:0009986">
    <property type="term" value="C:cell surface"/>
    <property type="evidence" value="ECO:0007669"/>
    <property type="project" value="UniProtKB-SubCell"/>
</dbReference>
<keyword evidence="3" id="KW-0812">Transmembrane</keyword>
<evidence type="ECO:0000256" key="1">
    <source>
        <dbReference type="ARBA" id="ARBA00004241"/>
    </source>
</evidence>
<dbReference type="PATRIC" id="fig|1235279.3.peg.1041"/>
<dbReference type="InterPro" id="IPR045584">
    <property type="entry name" value="Pilin-like"/>
</dbReference>
<dbReference type="OrthoDB" id="2454139at2"/>